<gene>
    <name evidence="3" type="ORF">BN85314870</name>
</gene>
<dbReference type="InterPro" id="IPR050469">
    <property type="entry name" value="Diguanylate_Cyclase"/>
</dbReference>
<proteinExistence type="predicted"/>
<feature type="transmembrane region" description="Helical" evidence="1">
    <location>
        <begin position="16"/>
        <end position="35"/>
    </location>
</feature>
<feature type="transmembrane region" description="Helical" evidence="1">
    <location>
        <begin position="261"/>
        <end position="280"/>
    </location>
</feature>
<feature type="transmembrane region" description="Helical" evidence="1">
    <location>
        <begin position="292"/>
        <end position="314"/>
    </location>
</feature>
<reference evidence="3 4" key="1">
    <citation type="journal article" date="2013" name="J. Mol. Microbiol. Biotechnol.">
        <title>Analysis of the Complete Genomes of Acholeplasma brassicae , A. palmae and A. laidlawii and Their Comparison to the Obligate Parasites from ' Candidatus Phytoplasma'.</title>
        <authorList>
            <person name="Kube M."/>
            <person name="Siewert C."/>
            <person name="Migdoll A.M."/>
            <person name="Duduk B."/>
            <person name="Holz S."/>
            <person name="Rabus R."/>
            <person name="Seemuller E."/>
            <person name="Mitrovic J."/>
            <person name="Muller I."/>
            <person name="Buttner C."/>
            <person name="Reinhardt R."/>
        </authorList>
    </citation>
    <scope>NUCLEOTIDE SEQUENCE [LARGE SCALE GENOMIC DNA]</scope>
    <source>
        <strain evidence="4">0502</strain>
    </source>
</reference>
<feature type="transmembrane region" description="Helical" evidence="1">
    <location>
        <begin position="201"/>
        <end position="216"/>
    </location>
</feature>
<name>U4KSC4_9MOLU</name>
<dbReference type="InterPro" id="IPR000160">
    <property type="entry name" value="GGDEF_dom"/>
</dbReference>
<dbReference type="PANTHER" id="PTHR45138">
    <property type="entry name" value="REGULATORY COMPONENTS OF SENSORY TRANSDUCTION SYSTEM"/>
    <property type="match status" value="1"/>
</dbReference>
<evidence type="ECO:0000259" key="2">
    <source>
        <dbReference type="PROSITE" id="PS50887"/>
    </source>
</evidence>
<organism evidence="3 4">
    <name type="scientific">Acholeplasma brassicae</name>
    <dbReference type="NCBI Taxonomy" id="61635"/>
    <lineage>
        <taxon>Bacteria</taxon>
        <taxon>Bacillati</taxon>
        <taxon>Mycoplasmatota</taxon>
        <taxon>Mollicutes</taxon>
        <taxon>Acholeplasmatales</taxon>
        <taxon>Acholeplasmataceae</taxon>
        <taxon>Acholeplasma</taxon>
    </lineage>
</organism>
<dbReference type="HOGENOM" id="CLU_034082_1_0_14"/>
<feature type="transmembrane region" description="Helical" evidence="1">
    <location>
        <begin position="173"/>
        <end position="194"/>
    </location>
</feature>
<dbReference type="InterPro" id="IPR043128">
    <property type="entry name" value="Rev_trsase/Diguanyl_cyclase"/>
</dbReference>
<dbReference type="CDD" id="cd01949">
    <property type="entry name" value="GGDEF"/>
    <property type="match status" value="1"/>
</dbReference>
<feature type="domain" description="GGDEF" evidence="2">
    <location>
        <begin position="418"/>
        <end position="539"/>
    </location>
</feature>
<accession>U4KSC4</accession>
<dbReference type="SMART" id="SM00267">
    <property type="entry name" value="GGDEF"/>
    <property type="match status" value="1"/>
</dbReference>
<sequence>MKIETRKMRMKRHIRLMPILIMLSYVLFFSLLIVFDRSSNEKLTIETVNRYDDTLIINGTPYEKYPEKIESKLPIEIDLDMTTFKDEDFLLLRTSLQDLFVYIDGVLVYSKSFNNENHPYASLWHVIEISEGETLTLVVYSPYESMNGLINDIHYGTLSEIYAYIFQSHGLQFLMGILLNIIGLFIIVISFMYYKNERSNYVYFGITLLLISYWIVSESRLLQFIIGSPDVLGSLSYITLGIISIPMLYFFKLSSLKKYDLVLNVMISVSLFVTVMMLVLQFSGLAGYFESVIFAHITMILEFIVVVGLLLYEWLKKQSNEAKKSVRVLGVFLIFVLAEFIYFLIGRFNYTSWFVIVGFLFVSVFMLYDYLKYINVYTKKVYEASALEKLAYTDYLTGANNRLSFEKRLEENLQSIEKNLYLFYFDLDHLKEINDTYGHNVGDEAIIQAYGVITQVFQKNNCFRIGGDEFSCVLMNLDEASLNDKIVSLKEGVTELNLKSHYQIDVSIGYAMTTNEMKSQALMKLADDQMYENKRNKRR</sequence>
<keyword evidence="1" id="KW-1133">Transmembrane helix</keyword>
<feature type="transmembrane region" description="Helical" evidence="1">
    <location>
        <begin position="231"/>
        <end position="249"/>
    </location>
</feature>
<dbReference type="KEGG" id="abra:BN85314870"/>
<dbReference type="InterPro" id="IPR029787">
    <property type="entry name" value="Nucleotide_cyclase"/>
</dbReference>
<evidence type="ECO:0000313" key="3">
    <source>
        <dbReference type="EMBL" id="CCV66508.1"/>
    </source>
</evidence>
<dbReference type="EMBL" id="FO681348">
    <property type="protein sequence ID" value="CCV66508.1"/>
    <property type="molecule type" value="Genomic_DNA"/>
</dbReference>
<protein>
    <submittedName>
        <fullName evidence="3">Diguanylate cyclase</fullName>
    </submittedName>
</protein>
<dbReference type="GO" id="GO:0052621">
    <property type="term" value="F:diguanylate cyclase activity"/>
    <property type="evidence" value="ECO:0007669"/>
    <property type="project" value="TreeGrafter"/>
</dbReference>
<keyword evidence="1" id="KW-0812">Transmembrane</keyword>
<dbReference type="STRING" id="61635.BN85314870"/>
<evidence type="ECO:0000313" key="4">
    <source>
        <dbReference type="Proteomes" id="UP000032737"/>
    </source>
</evidence>
<dbReference type="SUPFAM" id="SSF55073">
    <property type="entry name" value="Nucleotide cyclase"/>
    <property type="match status" value="1"/>
</dbReference>
<dbReference type="PANTHER" id="PTHR45138:SF9">
    <property type="entry name" value="DIGUANYLATE CYCLASE DGCM-RELATED"/>
    <property type="match status" value="1"/>
</dbReference>
<feature type="transmembrane region" description="Helical" evidence="1">
    <location>
        <begin position="351"/>
        <end position="371"/>
    </location>
</feature>
<dbReference type="NCBIfam" id="TIGR00254">
    <property type="entry name" value="GGDEF"/>
    <property type="match status" value="1"/>
</dbReference>
<keyword evidence="4" id="KW-1185">Reference proteome</keyword>
<dbReference type="Proteomes" id="UP000032737">
    <property type="component" value="Chromosome"/>
</dbReference>
<feature type="transmembrane region" description="Helical" evidence="1">
    <location>
        <begin position="326"/>
        <end position="345"/>
    </location>
</feature>
<dbReference type="Gene3D" id="3.30.70.270">
    <property type="match status" value="1"/>
</dbReference>
<dbReference type="PROSITE" id="PS50887">
    <property type="entry name" value="GGDEF"/>
    <property type="match status" value="1"/>
</dbReference>
<dbReference type="Pfam" id="PF00990">
    <property type="entry name" value="GGDEF"/>
    <property type="match status" value="1"/>
</dbReference>
<keyword evidence="1" id="KW-0472">Membrane</keyword>
<dbReference type="AlphaFoldDB" id="U4KSC4"/>
<evidence type="ECO:0000256" key="1">
    <source>
        <dbReference type="SAM" id="Phobius"/>
    </source>
</evidence>